<dbReference type="AlphaFoldDB" id="A0A7S2CLC9"/>
<protein>
    <submittedName>
        <fullName evidence="1">Uncharacterized protein</fullName>
    </submittedName>
</protein>
<name>A0A7S2CLC9_9EUKA</name>
<sequence length="121" mass="13334">MQYCVKAFPAVRDCQHDLVSLETILPTSTPHTTASGSMYHGSKWCYTASVHSQRQWAATCTARRVNEGSGFICLCYCAGSPPFVMSGRAIPNGQRLCVVQLVEPMSELELRSPHILDCLAR</sequence>
<organism evidence="1">
    <name type="scientific">Haptolina brevifila</name>
    <dbReference type="NCBI Taxonomy" id="156173"/>
    <lineage>
        <taxon>Eukaryota</taxon>
        <taxon>Haptista</taxon>
        <taxon>Haptophyta</taxon>
        <taxon>Prymnesiophyceae</taxon>
        <taxon>Prymnesiales</taxon>
        <taxon>Prymnesiaceae</taxon>
        <taxon>Haptolina</taxon>
    </lineage>
</organism>
<gene>
    <name evidence="1" type="ORF">CBRE1094_LOCUS9848</name>
</gene>
<reference evidence="1" key="1">
    <citation type="submission" date="2021-01" db="EMBL/GenBank/DDBJ databases">
        <authorList>
            <person name="Corre E."/>
            <person name="Pelletier E."/>
            <person name="Niang G."/>
            <person name="Scheremetjew M."/>
            <person name="Finn R."/>
            <person name="Kale V."/>
            <person name="Holt S."/>
            <person name="Cochrane G."/>
            <person name="Meng A."/>
            <person name="Brown T."/>
            <person name="Cohen L."/>
        </authorList>
    </citation>
    <scope>NUCLEOTIDE SEQUENCE</scope>
    <source>
        <strain evidence="1">UTEX LB 985</strain>
    </source>
</reference>
<evidence type="ECO:0000313" key="1">
    <source>
        <dbReference type="EMBL" id="CAD9429261.1"/>
    </source>
</evidence>
<proteinExistence type="predicted"/>
<accession>A0A7S2CLC9</accession>
<dbReference type="EMBL" id="HBGU01018136">
    <property type="protein sequence ID" value="CAD9429261.1"/>
    <property type="molecule type" value="Transcribed_RNA"/>
</dbReference>